<keyword evidence="1" id="KW-0433">Leucine-rich repeat</keyword>
<proteinExistence type="predicted"/>
<evidence type="ECO:0000256" key="3">
    <source>
        <dbReference type="SAM" id="Coils"/>
    </source>
</evidence>
<dbReference type="AlphaFoldDB" id="A0AAU9JBJ0"/>
<comment type="caution">
    <text evidence="4">The sequence shown here is derived from an EMBL/GenBank/DDBJ whole genome shotgun (WGS) entry which is preliminary data.</text>
</comment>
<evidence type="ECO:0000256" key="2">
    <source>
        <dbReference type="ARBA" id="ARBA00022737"/>
    </source>
</evidence>
<reference evidence="4" key="1">
    <citation type="submission" date="2021-09" db="EMBL/GenBank/DDBJ databases">
        <authorList>
            <consortium name="AG Swart"/>
            <person name="Singh M."/>
            <person name="Singh A."/>
            <person name="Seah K."/>
            <person name="Emmerich C."/>
        </authorList>
    </citation>
    <scope>NUCLEOTIDE SEQUENCE</scope>
    <source>
        <strain evidence="4">ATCC30299</strain>
    </source>
</reference>
<dbReference type="Proteomes" id="UP001162131">
    <property type="component" value="Unassembled WGS sequence"/>
</dbReference>
<dbReference type="InterPro" id="IPR001611">
    <property type="entry name" value="Leu-rich_rpt"/>
</dbReference>
<dbReference type="PANTHER" id="PTHR46652:SF7">
    <property type="entry name" value="LEUCINE-RICH REPEAT AND IQ DOMAIN-CONTAINING PROTEIN 1"/>
    <property type="match status" value="1"/>
</dbReference>
<dbReference type="SUPFAM" id="SSF52058">
    <property type="entry name" value="L domain-like"/>
    <property type="match status" value="1"/>
</dbReference>
<organism evidence="4 5">
    <name type="scientific">Blepharisma stoltei</name>
    <dbReference type="NCBI Taxonomy" id="1481888"/>
    <lineage>
        <taxon>Eukaryota</taxon>
        <taxon>Sar</taxon>
        <taxon>Alveolata</taxon>
        <taxon>Ciliophora</taxon>
        <taxon>Postciliodesmatophora</taxon>
        <taxon>Heterotrichea</taxon>
        <taxon>Heterotrichida</taxon>
        <taxon>Blepharismidae</taxon>
        <taxon>Blepharisma</taxon>
    </lineage>
</organism>
<sequence>MRKSEASFNEMQENEKPSSLVSLQISNRKFSDLKGIEKYKNLAELDLSGNSLIFAVPQLFSLKFLKKLILASNQIESLWPLPTTLEHLDISDNFLISLNTVLPELTRLQSLDISNNYIETLSPLSTLTHLKSLSASSNKIKDLSGIENLNMLLEVEVDNNMISLYTDLEVLKLNSSISVINLKNNPILHESRDEKFRIEFPSCFTELKEGIFYRHPENLKELKTSKYRSLIRKHKKSDQFFSPDWGSSRRSSKHGSSCASFREVYDQIICEDPSEEKILNESMISIESAENDKSPEIIISILDLDKEEVEFVGKKNNVMISKLPLDKISDKPSYEKWSTKPDSSLEALFEELISYYGLEEPDIHEFSFSNEKYEHVVSILKEREDERKSLLSQTEMLKSKINELERSQEEFFQEKLEKAKEIKSLKKQLKELRKTSEKNIQDLYEETAKLKLEKDTISTQMFESQNLLMKKIREIEVEHEFSKRATNFNSSMEECQIDGSRALLSHRFDSSFMVTKEMSFCQYQNSDRTEALVNKEVGDYIQKLLKKISTQIEKLKKVRAQRDKLKQFYDKHKNVI</sequence>
<evidence type="ECO:0000313" key="5">
    <source>
        <dbReference type="Proteomes" id="UP001162131"/>
    </source>
</evidence>
<dbReference type="PANTHER" id="PTHR46652">
    <property type="entry name" value="LEUCINE-RICH REPEAT AND IQ DOMAIN-CONTAINING PROTEIN 1-RELATED"/>
    <property type="match status" value="1"/>
</dbReference>
<evidence type="ECO:0000256" key="1">
    <source>
        <dbReference type="ARBA" id="ARBA00022614"/>
    </source>
</evidence>
<feature type="coiled-coil region" evidence="3">
    <location>
        <begin position="387"/>
        <end position="453"/>
    </location>
</feature>
<dbReference type="SMART" id="SM00365">
    <property type="entry name" value="LRR_SD22"/>
    <property type="match status" value="3"/>
</dbReference>
<protein>
    <submittedName>
        <fullName evidence="4">Uncharacterized protein</fullName>
    </submittedName>
</protein>
<dbReference type="InterPro" id="IPR050836">
    <property type="entry name" value="SDS22/Internalin_LRR"/>
</dbReference>
<dbReference type="Pfam" id="PF23952">
    <property type="entry name" value="LRR_EndoS"/>
    <property type="match status" value="1"/>
</dbReference>
<keyword evidence="3" id="KW-0175">Coiled coil</keyword>
<dbReference type="EMBL" id="CAJZBQ010000028">
    <property type="protein sequence ID" value="CAG9321358.1"/>
    <property type="molecule type" value="Genomic_DNA"/>
</dbReference>
<dbReference type="InterPro" id="IPR032675">
    <property type="entry name" value="LRR_dom_sf"/>
</dbReference>
<keyword evidence="2" id="KW-0677">Repeat</keyword>
<dbReference type="PROSITE" id="PS51450">
    <property type="entry name" value="LRR"/>
    <property type="match status" value="2"/>
</dbReference>
<keyword evidence="5" id="KW-1185">Reference proteome</keyword>
<accession>A0AAU9JBJ0</accession>
<name>A0AAU9JBJ0_9CILI</name>
<gene>
    <name evidence="4" type="ORF">BSTOLATCC_MIC28641</name>
</gene>
<evidence type="ECO:0000313" key="4">
    <source>
        <dbReference type="EMBL" id="CAG9321358.1"/>
    </source>
</evidence>
<dbReference type="Gene3D" id="3.80.10.10">
    <property type="entry name" value="Ribonuclease Inhibitor"/>
    <property type="match status" value="2"/>
</dbReference>